<dbReference type="EMBL" id="FNZN01000013">
    <property type="protein sequence ID" value="SEM25059.1"/>
    <property type="molecule type" value="Genomic_DNA"/>
</dbReference>
<evidence type="ECO:0000313" key="2">
    <source>
        <dbReference type="EMBL" id="SEM25059.1"/>
    </source>
</evidence>
<dbReference type="PANTHER" id="PTHR21180">
    <property type="entry name" value="ENDONUCLEASE/EXONUCLEASE/PHOSPHATASE FAMILY DOMAIN-CONTAINING PROTEIN 1"/>
    <property type="match status" value="1"/>
</dbReference>
<dbReference type="InterPro" id="IPR051675">
    <property type="entry name" value="Endo/Exo/Phosphatase_dom_1"/>
</dbReference>
<dbReference type="OrthoDB" id="981124at2"/>
<evidence type="ECO:0000256" key="1">
    <source>
        <dbReference type="SAM" id="Phobius"/>
    </source>
</evidence>
<dbReference type="GO" id="GO:0015628">
    <property type="term" value="P:protein secretion by the type II secretion system"/>
    <property type="evidence" value="ECO:0007669"/>
    <property type="project" value="TreeGrafter"/>
</dbReference>
<protein>
    <submittedName>
        <fullName evidence="2">DNA uptake protein ComE</fullName>
    </submittedName>
</protein>
<keyword evidence="1" id="KW-0812">Transmembrane</keyword>
<organism evidence="2 3">
    <name type="scientific">Maribacter orientalis</name>
    <dbReference type="NCBI Taxonomy" id="228957"/>
    <lineage>
        <taxon>Bacteria</taxon>
        <taxon>Pseudomonadati</taxon>
        <taxon>Bacteroidota</taxon>
        <taxon>Flavobacteriia</taxon>
        <taxon>Flavobacteriales</taxon>
        <taxon>Flavobacteriaceae</taxon>
        <taxon>Maribacter</taxon>
    </lineage>
</organism>
<dbReference type="SUPFAM" id="SSF47781">
    <property type="entry name" value="RuvA domain 2-like"/>
    <property type="match status" value="2"/>
</dbReference>
<dbReference type="AlphaFoldDB" id="A0A1H7WW00"/>
<dbReference type="Gene3D" id="1.10.150.280">
    <property type="entry name" value="AF1531-like domain"/>
    <property type="match status" value="2"/>
</dbReference>
<feature type="transmembrane region" description="Helical" evidence="1">
    <location>
        <begin position="16"/>
        <end position="35"/>
    </location>
</feature>
<dbReference type="InterPro" id="IPR010994">
    <property type="entry name" value="RuvA_2-like"/>
</dbReference>
<dbReference type="Pfam" id="PF12836">
    <property type="entry name" value="HHH_3"/>
    <property type="match status" value="2"/>
</dbReference>
<evidence type="ECO:0000313" key="3">
    <source>
        <dbReference type="Proteomes" id="UP000198990"/>
    </source>
</evidence>
<keyword evidence="1" id="KW-1133">Transmembrane helix</keyword>
<sequence>MKNLKSHFKFNKQERSGIFFLILFLIIIQVGYVVYDSYQINEKYPLNIDSNFQVRIDSLKNVALKNDTVKVYPFNPNYISDFKGYTLGMSTDEIDKLHHFRKTNKFVNSAEEFQDVTNISDSLLQVISPFFKFPEWTTKQEYKPSKVSSKKNVNPTTENVIFKDLNTTTAEELRVVNGVGEKLSARIIKFRKRLGGFLVDDQLFEVYYLDEEVAKRILKQFKVISKPNIVKININTATAYELSKLIYIQKEVAERIVNYRNLNGSIKSLNELLKIEEFPAERIDRINLYLSL</sequence>
<keyword evidence="1" id="KW-0472">Membrane</keyword>
<proteinExistence type="predicted"/>
<dbReference type="PANTHER" id="PTHR21180:SF32">
    <property type="entry name" value="ENDONUCLEASE_EXONUCLEASE_PHOSPHATASE FAMILY DOMAIN-CONTAINING PROTEIN 1"/>
    <property type="match status" value="1"/>
</dbReference>
<accession>A0A1H7WW00</accession>
<dbReference type="STRING" id="228957.SAMN04488008_11328"/>
<reference evidence="3" key="1">
    <citation type="submission" date="2016-10" db="EMBL/GenBank/DDBJ databases">
        <authorList>
            <person name="Varghese N."/>
            <person name="Submissions S."/>
        </authorList>
    </citation>
    <scope>NUCLEOTIDE SEQUENCE [LARGE SCALE GENOMIC DNA]</scope>
    <source>
        <strain evidence="3">DSM 16471</strain>
    </source>
</reference>
<gene>
    <name evidence="2" type="ORF">SAMN04488008_11328</name>
</gene>
<dbReference type="GO" id="GO:0015627">
    <property type="term" value="C:type II protein secretion system complex"/>
    <property type="evidence" value="ECO:0007669"/>
    <property type="project" value="TreeGrafter"/>
</dbReference>
<name>A0A1H7WW00_9FLAO</name>
<keyword evidence="3" id="KW-1185">Reference proteome</keyword>
<dbReference type="Proteomes" id="UP000198990">
    <property type="component" value="Unassembled WGS sequence"/>
</dbReference>